<protein>
    <submittedName>
        <fullName evidence="2">Uncharacterized protein</fullName>
    </submittedName>
</protein>
<proteinExistence type="predicted"/>
<reference evidence="2" key="2">
    <citation type="submission" date="2018-05" db="EMBL/GenBank/DDBJ databases">
        <title>OpunRS2 (Oryza punctata Reference Sequence Version 2).</title>
        <authorList>
            <person name="Zhang J."/>
            <person name="Kudrna D."/>
            <person name="Lee S."/>
            <person name="Talag J."/>
            <person name="Welchert J."/>
            <person name="Wing R.A."/>
        </authorList>
    </citation>
    <scope>NUCLEOTIDE SEQUENCE [LARGE SCALE GENOMIC DNA]</scope>
</reference>
<accession>A0A0E0K345</accession>
<feature type="compositionally biased region" description="Gly residues" evidence="1">
    <location>
        <begin position="110"/>
        <end position="120"/>
    </location>
</feature>
<keyword evidence="3" id="KW-1185">Reference proteome</keyword>
<organism evidence="2">
    <name type="scientific">Oryza punctata</name>
    <name type="common">Red rice</name>
    <dbReference type="NCBI Taxonomy" id="4537"/>
    <lineage>
        <taxon>Eukaryota</taxon>
        <taxon>Viridiplantae</taxon>
        <taxon>Streptophyta</taxon>
        <taxon>Embryophyta</taxon>
        <taxon>Tracheophyta</taxon>
        <taxon>Spermatophyta</taxon>
        <taxon>Magnoliopsida</taxon>
        <taxon>Liliopsida</taxon>
        <taxon>Poales</taxon>
        <taxon>Poaceae</taxon>
        <taxon>BOP clade</taxon>
        <taxon>Oryzoideae</taxon>
        <taxon>Oryzeae</taxon>
        <taxon>Oryzinae</taxon>
        <taxon>Oryza</taxon>
    </lineage>
</organism>
<evidence type="ECO:0000313" key="3">
    <source>
        <dbReference type="Proteomes" id="UP000026962"/>
    </source>
</evidence>
<evidence type="ECO:0000313" key="2">
    <source>
        <dbReference type="EnsemblPlants" id="OPUNC02G24130.1"/>
    </source>
</evidence>
<dbReference type="Proteomes" id="UP000026962">
    <property type="component" value="Chromosome 2"/>
</dbReference>
<dbReference type="Gramene" id="OPUNC02G24130.1">
    <property type="protein sequence ID" value="OPUNC02G24130.1"/>
    <property type="gene ID" value="OPUNC02G24130"/>
</dbReference>
<reference evidence="2" key="1">
    <citation type="submission" date="2015-04" db="UniProtKB">
        <authorList>
            <consortium name="EnsemblPlants"/>
        </authorList>
    </citation>
    <scope>IDENTIFICATION</scope>
</reference>
<sequence length="208" mass="21821">MVEEKMDIILSSSPDFPNTLVEWFNQFNQHHSEKRPSQLEHRAATGWRVERGGDVACLTVGAIARGEGTGLGSAATGRLRRGVIGRGGARGGPRRSGPSEGHGRIDGRSGGEPVGQGNGGTHLTMPCGWVGWGGGGAGALSMVTTEPEQLPEMREVVSGRPLKGTATEDDDKICDAAAPQRFENSQPTELLGVQLIFVGVGVSGGRKR</sequence>
<evidence type="ECO:0000256" key="1">
    <source>
        <dbReference type="SAM" id="MobiDB-lite"/>
    </source>
</evidence>
<dbReference type="HOGENOM" id="CLU_1322774_0_0_1"/>
<dbReference type="EnsemblPlants" id="OPUNC02G24130.1">
    <property type="protein sequence ID" value="OPUNC02G24130.1"/>
    <property type="gene ID" value="OPUNC02G24130"/>
</dbReference>
<name>A0A0E0K345_ORYPU</name>
<dbReference type="AlphaFoldDB" id="A0A0E0K345"/>
<feature type="region of interest" description="Disordered" evidence="1">
    <location>
        <begin position="82"/>
        <end position="122"/>
    </location>
</feature>